<dbReference type="PANTHER" id="PTHR10642">
    <property type="entry name" value="RIBONUCLEASE H1"/>
    <property type="match status" value="1"/>
</dbReference>
<evidence type="ECO:0000256" key="4">
    <source>
        <dbReference type="ARBA" id="ARBA00022722"/>
    </source>
</evidence>
<dbReference type="PANTHER" id="PTHR10642:SF26">
    <property type="entry name" value="RIBONUCLEASE H1"/>
    <property type="match status" value="1"/>
</dbReference>
<keyword evidence="6" id="KW-0255">Endonuclease</keyword>
<name>A0AAD4BIV1_BOLED</name>
<feature type="domain" description="RNase H type-1" evidence="8">
    <location>
        <begin position="83"/>
        <end position="215"/>
    </location>
</feature>
<dbReference type="GO" id="GO:0003676">
    <property type="term" value="F:nucleic acid binding"/>
    <property type="evidence" value="ECO:0007669"/>
    <property type="project" value="InterPro"/>
</dbReference>
<comment type="similarity">
    <text evidence="2">Belongs to the RNase H family.</text>
</comment>
<dbReference type="InterPro" id="IPR002156">
    <property type="entry name" value="RNaseH_domain"/>
</dbReference>
<evidence type="ECO:0000256" key="6">
    <source>
        <dbReference type="ARBA" id="ARBA00022759"/>
    </source>
</evidence>
<dbReference type="GO" id="GO:0046872">
    <property type="term" value="F:metal ion binding"/>
    <property type="evidence" value="ECO:0007669"/>
    <property type="project" value="UniProtKB-KW"/>
</dbReference>
<gene>
    <name evidence="9" type="ORF">L210DRAFT_3414276</name>
</gene>
<dbReference type="Pfam" id="PF00075">
    <property type="entry name" value="RNase_H"/>
    <property type="match status" value="1"/>
</dbReference>
<dbReference type="PROSITE" id="PS50879">
    <property type="entry name" value="RNASE_H_1"/>
    <property type="match status" value="1"/>
</dbReference>
<evidence type="ECO:0000256" key="7">
    <source>
        <dbReference type="ARBA" id="ARBA00022801"/>
    </source>
</evidence>
<comment type="caution">
    <text evidence="9">The sequence shown here is derived from an EMBL/GenBank/DDBJ whole genome shotgun (WGS) entry which is preliminary data.</text>
</comment>
<dbReference type="GO" id="GO:0043137">
    <property type="term" value="P:DNA replication, removal of RNA primer"/>
    <property type="evidence" value="ECO:0007669"/>
    <property type="project" value="TreeGrafter"/>
</dbReference>
<dbReference type="GO" id="GO:0004523">
    <property type="term" value="F:RNA-DNA hybrid ribonuclease activity"/>
    <property type="evidence" value="ECO:0007669"/>
    <property type="project" value="UniProtKB-EC"/>
</dbReference>
<dbReference type="Proteomes" id="UP001194468">
    <property type="component" value="Unassembled WGS sequence"/>
</dbReference>
<evidence type="ECO:0000313" key="10">
    <source>
        <dbReference type="Proteomes" id="UP001194468"/>
    </source>
</evidence>
<protein>
    <recommendedName>
        <fullName evidence="3">ribonuclease H</fullName>
        <ecNumber evidence="3">3.1.26.4</ecNumber>
    </recommendedName>
</protein>
<dbReference type="SUPFAM" id="SSF53098">
    <property type="entry name" value="Ribonuclease H-like"/>
    <property type="match status" value="1"/>
</dbReference>
<proteinExistence type="inferred from homology"/>
<dbReference type="InterPro" id="IPR036397">
    <property type="entry name" value="RNaseH_sf"/>
</dbReference>
<evidence type="ECO:0000256" key="3">
    <source>
        <dbReference type="ARBA" id="ARBA00012180"/>
    </source>
</evidence>
<dbReference type="InterPro" id="IPR012337">
    <property type="entry name" value="RNaseH-like_sf"/>
</dbReference>
<sequence>MLAIRRALNDPQRCQDVVGHRLIFCENTQSMSTEHLLLDCWCCDRFLVYCCACTARQYHAAEAARRRNRYAPVDDNEPPPKLCHYYKVAFVDGACLGNGQEKATAGIGIAIGTNPMLMQWAIPIDDDIDPSFVRTSQRAELLAAIHGIRKFAEWEKHPREKRHKGREAHEESDSKITWVIASDSEYVVLGMTEWVPAWKVSHAQVCPNCHSHLSE</sequence>
<reference evidence="9" key="1">
    <citation type="submission" date="2019-10" db="EMBL/GenBank/DDBJ databases">
        <authorList>
            <consortium name="DOE Joint Genome Institute"/>
            <person name="Kuo A."/>
            <person name="Miyauchi S."/>
            <person name="Kiss E."/>
            <person name="Drula E."/>
            <person name="Kohler A."/>
            <person name="Sanchez-Garcia M."/>
            <person name="Andreopoulos B."/>
            <person name="Barry K.W."/>
            <person name="Bonito G."/>
            <person name="Buee M."/>
            <person name="Carver A."/>
            <person name="Chen C."/>
            <person name="Cichocki N."/>
            <person name="Clum A."/>
            <person name="Culley D."/>
            <person name="Crous P.W."/>
            <person name="Fauchery L."/>
            <person name="Girlanda M."/>
            <person name="Hayes R."/>
            <person name="Keri Z."/>
            <person name="LaButti K."/>
            <person name="Lipzen A."/>
            <person name="Lombard V."/>
            <person name="Magnuson J."/>
            <person name="Maillard F."/>
            <person name="Morin E."/>
            <person name="Murat C."/>
            <person name="Nolan M."/>
            <person name="Ohm R."/>
            <person name="Pangilinan J."/>
            <person name="Pereira M."/>
            <person name="Perotto S."/>
            <person name="Peter M."/>
            <person name="Riley R."/>
            <person name="Sitrit Y."/>
            <person name="Stielow B."/>
            <person name="Szollosi G."/>
            <person name="Zifcakova L."/>
            <person name="Stursova M."/>
            <person name="Spatafora J.W."/>
            <person name="Tedersoo L."/>
            <person name="Vaario L.-M."/>
            <person name="Yamada A."/>
            <person name="Yan M."/>
            <person name="Wang P."/>
            <person name="Xu J."/>
            <person name="Bruns T."/>
            <person name="Baldrian P."/>
            <person name="Vilgalys R."/>
            <person name="Henrissat B."/>
            <person name="Grigoriev I.V."/>
            <person name="Hibbett D."/>
            <person name="Nagy L.G."/>
            <person name="Martin F.M."/>
        </authorList>
    </citation>
    <scope>NUCLEOTIDE SEQUENCE</scope>
    <source>
        <strain evidence="9">BED1</strain>
    </source>
</reference>
<evidence type="ECO:0000256" key="2">
    <source>
        <dbReference type="ARBA" id="ARBA00005300"/>
    </source>
</evidence>
<dbReference type="InterPro" id="IPR050092">
    <property type="entry name" value="RNase_H"/>
</dbReference>
<dbReference type="EMBL" id="WHUW01000042">
    <property type="protein sequence ID" value="KAF8432229.1"/>
    <property type="molecule type" value="Genomic_DNA"/>
</dbReference>
<evidence type="ECO:0000313" key="9">
    <source>
        <dbReference type="EMBL" id="KAF8432229.1"/>
    </source>
</evidence>
<evidence type="ECO:0000259" key="8">
    <source>
        <dbReference type="PROSITE" id="PS50879"/>
    </source>
</evidence>
<keyword evidence="4" id="KW-0540">Nuclease</keyword>
<dbReference type="Gene3D" id="3.30.420.10">
    <property type="entry name" value="Ribonuclease H-like superfamily/Ribonuclease H"/>
    <property type="match status" value="1"/>
</dbReference>
<dbReference type="EC" id="3.1.26.4" evidence="3"/>
<keyword evidence="7" id="KW-0378">Hydrolase</keyword>
<comment type="catalytic activity">
    <reaction evidence="1">
        <text>Endonucleolytic cleavage to 5'-phosphomonoester.</text>
        <dbReference type="EC" id="3.1.26.4"/>
    </reaction>
</comment>
<accession>A0AAD4BIV1</accession>
<reference evidence="9" key="2">
    <citation type="journal article" date="2020" name="Nat. Commun.">
        <title>Large-scale genome sequencing of mycorrhizal fungi provides insights into the early evolution of symbiotic traits.</title>
        <authorList>
            <person name="Miyauchi S."/>
            <person name="Kiss E."/>
            <person name="Kuo A."/>
            <person name="Drula E."/>
            <person name="Kohler A."/>
            <person name="Sanchez-Garcia M."/>
            <person name="Morin E."/>
            <person name="Andreopoulos B."/>
            <person name="Barry K.W."/>
            <person name="Bonito G."/>
            <person name="Buee M."/>
            <person name="Carver A."/>
            <person name="Chen C."/>
            <person name="Cichocki N."/>
            <person name="Clum A."/>
            <person name="Culley D."/>
            <person name="Crous P.W."/>
            <person name="Fauchery L."/>
            <person name="Girlanda M."/>
            <person name="Hayes R.D."/>
            <person name="Keri Z."/>
            <person name="LaButti K."/>
            <person name="Lipzen A."/>
            <person name="Lombard V."/>
            <person name="Magnuson J."/>
            <person name="Maillard F."/>
            <person name="Murat C."/>
            <person name="Nolan M."/>
            <person name="Ohm R.A."/>
            <person name="Pangilinan J."/>
            <person name="Pereira M.F."/>
            <person name="Perotto S."/>
            <person name="Peter M."/>
            <person name="Pfister S."/>
            <person name="Riley R."/>
            <person name="Sitrit Y."/>
            <person name="Stielow J.B."/>
            <person name="Szollosi G."/>
            <person name="Zifcakova L."/>
            <person name="Stursova M."/>
            <person name="Spatafora J.W."/>
            <person name="Tedersoo L."/>
            <person name="Vaario L.M."/>
            <person name="Yamada A."/>
            <person name="Yan M."/>
            <person name="Wang P."/>
            <person name="Xu J."/>
            <person name="Bruns T."/>
            <person name="Baldrian P."/>
            <person name="Vilgalys R."/>
            <person name="Dunand C."/>
            <person name="Henrissat B."/>
            <person name="Grigoriev I.V."/>
            <person name="Hibbett D."/>
            <person name="Nagy L.G."/>
            <person name="Martin F.M."/>
        </authorList>
    </citation>
    <scope>NUCLEOTIDE SEQUENCE</scope>
    <source>
        <strain evidence="9">BED1</strain>
    </source>
</reference>
<evidence type="ECO:0000256" key="5">
    <source>
        <dbReference type="ARBA" id="ARBA00022723"/>
    </source>
</evidence>
<dbReference type="AlphaFoldDB" id="A0AAD4BIV1"/>
<organism evidence="9 10">
    <name type="scientific">Boletus edulis BED1</name>
    <dbReference type="NCBI Taxonomy" id="1328754"/>
    <lineage>
        <taxon>Eukaryota</taxon>
        <taxon>Fungi</taxon>
        <taxon>Dikarya</taxon>
        <taxon>Basidiomycota</taxon>
        <taxon>Agaricomycotina</taxon>
        <taxon>Agaricomycetes</taxon>
        <taxon>Agaricomycetidae</taxon>
        <taxon>Boletales</taxon>
        <taxon>Boletineae</taxon>
        <taxon>Boletaceae</taxon>
        <taxon>Boletoideae</taxon>
        <taxon>Boletus</taxon>
    </lineage>
</organism>
<keyword evidence="5" id="KW-0479">Metal-binding</keyword>
<evidence type="ECO:0000256" key="1">
    <source>
        <dbReference type="ARBA" id="ARBA00000077"/>
    </source>
</evidence>
<keyword evidence="10" id="KW-1185">Reference proteome</keyword>